<accession>A0A7C9RJJ9</accession>
<gene>
    <name evidence="3" type="ORF">G4V63_28400</name>
</gene>
<evidence type="ECO:0000313" key="4">
    <source>
        <dbReference type="Proteomes" id="UP000480266"/>
    </source>
</evidence>
<dbReference type="EMBL" id="JAAMRR010001446">
    <property type="protein sequence ID" value="NGX98984.1"/>
    <property type="molecule type" value="Genomic_DNA"/>
</dbReference>
<dbReference type="AlphaFoldDB" id="A0A7C9RJJ9"/>
<keyword evidence="4" id="KW-1185">Reference proteome</keyword>
<organism evidence="3 4">
    <name type="scientific">Candidatus Afipia apatlaquensis</name>
    <dbReference type="NCBI Taxonomy" id="2712852"/>
    <lineage>
        <taxon>Bacteria</taxon>
        <taxon>Pseudomonadati</taxon>
        <taxon>Pseudomonadota</taxon>
        <taxon>Alphaproteobacteria</taxon>
        <taxon>Hyphomicrobiales</taxon>
        <taxon>Nitrobacteraceae</taxon>
        <taxon>Afipia</taxon>
    </lineage>
</organism>
<dbReference type="Pfam" id="PF14280">
    <property type="entry name" value="DUF4365"/>
    <property type="match status" value="1"/>
</dbReference>
<feature type="domain" description="DUF4365" evidence="2">
    <location>
        <begin position="13"/>
        <end position="143"/>
    </location>
</feature>
<dbReference type="InterPro" id="IPR025375">
    <property type="entry name" value="DUF4365"/>
</dbReference>
<reference evidence="3" key="1">
    <citation type="submission" date="2020-02" db="EMBL/GenBank/DDBJ databases">
        <title>Draft genome sequence of Candidatus Afipia apatlaquensis IBT-C3, a potential strain for decolorization of textile dyes.</title>
        <authorList>
            <person name="Sanchez-Reyes A."/>
            <person name="Breton-Deval L."/>
            <person name="Mangelson H."/>
            <person name="Sanchez-Flores A."/>
        </authorList>
    </citation>
    <scope>NUCLEOTIDE SEQUENCE [LARGE SCALE GENOMIC DNA]</scope>
    <source>
        <strain evidence="3">IBT-C3</strain>
    </source>
</reference>
<name>A0A7C9RJJ9_9BRAD</name>
<proteinExistence type="predicted"/>
<feature type="region of interest" description="Disordered" evidence="1">
    <location>
        <begin position="420"/>
        <end position="439"/>
    </location>
</feature>
<evidence type="ECO:0000256" key="1">
    <source>
        <dbReference type="SAM" id="MobiDB-lite"/>
    </source>
</evidence>
<sequence>MSKTITANQLLGEIGETAVRLRFLNMGFQFDGRSRLEAGVDGIAEVMDKGQPLARMIAVQVKATDSSRYSSETDDGFSYLLRPEDLAYWRGSNLPVIIVLHRRSDDTYFWNEVGSQIKGEERRLQFDKKRDILDADAVDRLAALTVPKTGFGYYVPPIGGGEEALVNILPITLPTEVFVASTPHTPKKAAAILLDGNSPRFDWAIKGGTFWSFSDPRETVCRKLVDFDQVEAINTTALAFQEEQDEQNNFAFLLRKTLDHQVQNDLRWNKDRKLFYVRALAENTSRTFAYEASKKRASTDVVNAIVNKADKESVDFVRHHAFTPRFELIYDQWYLVINPTYFFTTNGFIPHSYPAALLAGKKRLDNSASLRGQVVMWHRFLSQADREENNLFGKLSTEPRLRFGEPPTVDLATRVPEDVWGSQKKSVVEPDDGQEKMFG</sequence>
<evidence type="ECO:0000313" key="3">
    <source>
        <dbReference type="EMBL" id="NGX98984.1"/>
    </source>
</evidence>
<comment type="caution">
    <text evidence="3">The sequence shown here is derived from an EMBL/GenBank/DDBJ whole genome shotgun (WGS) entry which is preliminary data.</text>
</comment>
<evidence type="ECO:0000259" key="2">
    <source>
        <dbReference type="Pfam" id="PF14280"/>
    </source>
</evidence>
<dbReference type="Proteomes" id="UP000480266">
    <property type="component" value="Unassembled WGS sequence"/>
</dbReference>
<protein>
    <submittedName>
        <fullName evidence="3">DUF4365 domain-containing protein</fullName>
    </submittedName>
</protein>